<keyword evidence="7" id="KW-1185">Reference proteome</keyword>
<keyword evidence="3" id="KW-0813">Transport</keyword>
<comment type="subcellular location">
    <subcellularLocation>
        <location evidence="1">Cell envelope</location>
    </subcellularLocation>
</comment>
<dbReference type="GO" id="GO:0030288">
    <property type="term" value="C:outer membrane-bounded periplasmic space"/>
    <property type="evidence" value="ECO:0007669"/>
    <property type="project" value="UniProtKB-ARBA"/>
</dbReference>
<comment type="similarity">
    <text evidence="2">Belongs to the bacterial solute-binding protein 5 family.</text>
</comment>
<dbReference type="STRING" id="454194.PYK22_01277"/>
<dbReference type="SUPFAM" id="SSF53850">
    <property type="entry name" value="Periplasmic binding protein-like II"/>
    <property type="match status" value="1"/>
</dbReference>
<reference evidence="6 7" key="1">
    <citation type="submission" date="2013-12" db="EMBL/GenBank/DDBJ databases">
        <authorList>
            <person name="Stott M."/>
        </authorList>
    </citation>
    <scope>NUCLEOTIDE SEQUENCE [LARGE SCALE GENOMIC DNA]</scope>
    <source>
        <strain evidence="6 7">K22</strain>
    </source>
</reference>
<dbReference type="EMBL" id="CBXV010000004">
    <property type="protein sequence ID" value="CDM65279.1"/>
    <property type="molecule type" value="Genomic_DNA"/>
</dbReference>
<reference evidence="6 7" key="2">
    <citation type="submission" date="2015-01" db="EMBL/GenBank/DDBJ databases">
        <title>Complete genome sequence of Pyrinomonas methylaliphatogenes type strain K22T.</title>
        <authorList>
            <person name="Lee K.C.Y."/>
            <person name="Power J.F."/>
            <person name="Dunfield P.F."/>
            <person name="Morgan X.C."/>
            <person name="Huttenhower C."/>
            <person name="Stott M.B."/>
        </authorList>
    </citation>
    <scope>NUCLEOTIDE SEQUENCE [LARGE SCALE GENOMIC DNA]</scope>
    <source>
        <strain evidence="6 7">K22</strain>
    </source>
</reference>
<dbReference type="PANTHER" id="PTHR30290:SF10">
    <property type="entry name" value="PERIPLASMIC OLIGOPEPTIDE-BINDING PROTEIN-RELATED"/>
    <property type="match status" value="1"/>
</dbReference>
<evidence type="ECO:0000256" key="3">
    <source>
        <dbReference type="ARBA" id="ARBA00022448"/>
    </source>
</evidence>
<evidence type="ECO:0000313" key="7">
    <source>
        <dbReference type="Proteomes" id="UP000031518"/>
    </source>
</evidence>
<feature type="domain" description="Solute-binding protein family 5" evidence="5">
    <location>
        <begin position="92"/>
        <end position="558"/>
    </location>
</feature>
<dbReference type="Proteomes" id="UP000031518">
    <property type="component" value="Unassembled WGS sequence"/>
</dbReference>
<dbReference type="Pfam" id="PF00496">
    <property type="entry name" value="SBP_bac_5"/>
    <property type="match status" value="1"/>
</dbReference>
<evidence type="ECO:0000256" key="4">
    <source>
        <dbReference type="ARBA" id="ARBA00022729"/>
    </source>
</evidence>
<evidence type="ECO:0000313" key="6">
    <source>
        <dbReference type="EMBL" id="CDM65279.1"/>
    </source>
</evidence>
<gene>
    <name evidence="6" type="ORF">PYK22_01277</name>
</gene>
<dbReference type="CDD" id="cd08504">
    <property type="entry name" value="PBP2_OppA"/>
    <property type="match status" value="1"/>
</dbReference>
<dbReference type="PIRSF" id="PIRSF002741">
    <property type="entry name" value="MppA"/>
    <property type="match status" value="1"/>
</dbReference>
<dbReference type="InterPro" id="IPR000914">
    <property type="entry name" value="SBP_5_dom"/>
</dbReference>
<proteinExistence type="inferred from homology"/>
<dbReference type="GO" id="GO:1904680">
    <property type="term" value="F:peptide transmembrane transporter activity"/>
    <property type="evidence" value="ECO:0007669"/>
    <property type="project" value="TreeGrafter"/>
</dbReference>
<protein>
    <submittedName>
        <fullName evidence="6">ABC-type oligopeptide transport system, periplasmic component</fullName>
    </submittedName>
</protein>
<accession>A0A0B6WY97</accession>
<evidence type="ECO:0000256" key="1">
    <source>
        <dbReference type="ARBA" id="ARBA00004196"/>
    </source>
</evidence>
<organism evidence="6 7">
    <name type="scientific">Pyrinomonas methylaliphatogenes</name>
    <dbReference type="NCBI Taxonomy" id="454194"/>
    <lineage>
        <taxon>Bacteria</taxon>
        <taxon>Pseudomonadati</taxon>
        <taxon>Acidobacteriota</taxon>
        <taxon>Blastocatellia</taxon>
        <taxon>Blastocatellales</taxon>
        <taxon>Pyrinomonadaceae</taxon>
        <taxon>Pyrinomonas</taxon>
    </lineage>
</organism>
<dbReference type="InterPro" id="IPR030678">
    <property type="entry name" value="Peptide/Ni-bd"/>
</dbReference>
<evidence type="ECO:0000259" key="5">
    <source>
        <dbReference type="Pfam" id="PF00496"/>
    </source>
</evidence>
<dbReference type="Gene3D" id="3.10.105.10">
    <property type="entry name" value="Dipeptide-binding Protein, Domain 3"/>
    <property type="match status" value="1"/>
</dbReference>
<dbReference type="InterPro" id="IPR039424">
    <property type="entry name" value="SBP_5"/>
</dbReference>
<dbReference type="Gene3D" id="3.40.190.10">
    <property type="entry name" value="Periplasmic binding protein-like II"/>
    <property type="match status" value="2"/>
</dbReference>
<sequence>MSGLIFGGRRMRGRAIGSTILALTLAIASCSVQSGEAEYFGKTAPPEGQVLRYVSGAEPESLDPQMSTGQPEARLYMALYEGLVEYHPVTLEPIPAIAERWEVSADSTEFTFYLRRNARWSNGEPITAQDFVYTFRRGLSPELASRAAYLAYYIKYAQAYNEGGVFVRDPRTGEFLLKRDVPPSGDESAPSAEGATVIEGGAPDTPFHRFIRSPSRLVLPGTEQERARLFAANPKLKSFVAGKEFVPVRAEDIGVEAVDDYTLRITLDQPAPFFVKLLAHQLFRVVPRKAIERYGEAWTKPGNIITSGPFILQSHRPYSEIVMVRNPYYWDAANVKLDKLIFYPIEDMTTMMNLYKAGYIDATYNHTVPTGWVDFVRRLKDYMDAPEASISYVMINTTRPPMNDIRVRRAFSLAIDRQALAKYLRVVKPLTAFSPEGIFPNYPQPKGEDFNPELARKLLAAAGYRDAAGNYDPSKFPVSEVEYVYNTSDRNKEVAEFLQAQWKQNLGLTIPIRNMEWKTFLDYRAKLNYKGFARGAWVSDYMDPNTFLSLFYTRGGDNGTGWWDPKYMRLLDQANRTLDPQRRYELLAKAEKYLLDACPIIPLATYATNWLKKPYVKGMYPNPMTLHPWKFVYIEHDPAKWDRGMPQMAEVVR</sequence>
<keyword evidence="4" id="KW-0732">Signal</keyword>
<dbReference type="Gene3D" id="3.90.76.10">
    <property type="entry name" value="Dipeptide-binding Protein, Domain 1"/>
    <property type="match status" value="1"/>
</dbReference>
<dbReference type="GO" id="GO:0015833">
    <property type="term" value="P:peptide transport"/>
    <property type="evidence" value="ECO:0007669"/>
    <property type="project" value="TreeGrafter"/>
</dbReference>
<evidence type="ECO:0000256" key="2">
    <source>
        <dbReference type="ARBA" id="ARBA00005695"/>
    </source>
</evidence>
<dbReference type="GO" id="GO:0043190">
    <property type="term" value="C:ATP-binding cassette (ABC) transporter complex"/>
    <property type="evidence" value="ECO:0007669"/>
    <property type="project" value="InterPro"/>
</dbReference>
<dbReference type="AlphaFoldDB" id="A0A0B6WY97"/>
<name>A0A0B6WY97_9BACT</name>
<dbReference type="PANTHER" id="PTHR30290">
    <property type="entry name" value="PERIPLASMIC BINDING COMPONENT OF ABC TRANSPORTER"/>
    <property type="match status" value="1"/>
</dbReference>